<evidence type="ECO:0000313" key="3">
    <source>
        <dbReference type="Proteomes" id="UP000740926"/>
    </source>
</evidence>
<gene>
    <name evidence="2" type="ORF">G6F50_015535</name>
</gene>
<feature type="compositionally biased region" description="Low complexity" evidence="1">
    <location>
        <begin position="120"/>
        <end position="136"/>
    </location>
</feature>
<evidence type="ECO:0000256" key="1">
    <source>
        <dbReference type="SAM" id="MobiDB-lite"/>
    </source>
</evidence>
<proteinExistence type="predicted"/>
<evidence type="ECO:0000313" key="2">
    <source>
        <dbReference type="EMBL" id="KAG1534541.1"/>
    </source>
</evidence>
<reference evidence="2 3" key="1">
    <citation type="journal article" date="2020" name="Microb. Genom.">
        <title>Genetic diversity of clinical and environmental Mucorales isolates obtained from an investigation of mucormycosis cases among solid organ transplant recipients.</title>
        <authorList>
            <person name="Nguyen M.H."/>
            <person name="Kaul D."/>
            <person name="Muto C."/>
            <person name="Cheng S.J."/>
            <person name="Richter R.A."/>
            <person name="Bruno V.M."/>
            <person name="Liu G."/>
            <person name="Beyhan S."/>
            <person name="Sundermann A.J."/>
            <person name="Mounaud S."/>
            <person name="Pasculle A.W."/>
            <person name="Nierman W.C."/>
            <person name="Driscoll E."/>
            <person name="Cumbie R."/>
            <person name="Clancy C.J."/>
            <person name="Dupont C.L."/>
        </authorList>
    </citation>
    <scope>NUCLEOTIDE SEQUENCE [LARGE SCALE GENOMIC DNA]</scope>
    <source>
        <strain evidence="2 3">GL24</strain>
    </source>
</reference>
<accession>A0A9P6XX97</accession>
<feature type="compositionally biased region" description="Low complexity" evidence="1">
    <location>
        <begin position="42"/>
        <end position="55"/>
    </location>
</feature>
<feature type="compositionally biased region" description="Basic residues" evidence="1">
    <location>
        <begin position="59"/>
        <end position="75"/>
    </location>
</feature>
<feature type="compositionally biased region" description="Basic and acidic residues" evidence="1">
    <location>
        <begin position="137"/>
        <end position="148"/>
    </location>
</feature>
<feature type="region of interest" description="Disordered" evidence="1">
    <location>
        <begin position="38"/>
        <end position="165"/>
    </location>
</feature>
<sequence length="165" mass="16751">MGVVGPCLPLVCADRRPGGRSAVLPAVELAQPGSSVALHGQRTATAAARVPAGAERGPRSARRAQRIAGKPRGRTAARTGTGAEPAAVPGRRPGRDAGRDAGLRSGRPYAIPQSSRRHVLPAPGHAPAARGAPRHPLAGEDHFGRRDAAAPPTSKYATTPGATLS</sequence>
<name>A0A9P6XX97_9FUNG</name>
<dbReference type="Proteomes" id="UP000740926">
    <property type="component" value="Unassembled WGS sequence"/>
</dbReference>
<protein>
    <submittedName>
        <fullName evidence="2">Uncharacterized protein</fullName>
    </submittedName>
</protein>
<dbReference type="EMBL" id="JAANIU010008680">
    <property type="protein sequence ID" value="KAG1534541.1"/>
    <property type="molecule type" value="Genomic_DNA"/>
</dbReference>
<dbReference type="AlphaFoldDB" id="A0A9P6XX97"/>
<keyword evidence="3" id="KW-1185">Reference proteome</keyword>
<comment type="caution">
    <text evidence="2">The sequence shown here is derived from an EMBL/GenBank/DDBJ whole genome shotgun (WGS) entry which is preliminary data.</text>
</comment>
<feature type="compositionally biased region" description="Low complexity" evidence="1">
    <location>
        <begin position="76"/>
        <end position="91"/>
    </location>
</feature>
<organism evidence="2 3">
    <name type="scientific">Rhizopus delemar</name>
    <dbReference type="NCBI Taxonomy" id="936053"/>
    <lineage>
        <taxon>Eukaryota</taxon>
        <taxon>Fungi</taxon>
        <taxon>Fungi incertae sedis</taxon>
        <taxon>Mucoromycota</taxon>
        <taxon>Mucoromycotina</taxon>
        <taxon>Mucoromycetes</taxon>
        <taxon>Mucorales</taxon>
        <taxon>Mucorineae</taxon>
        <taxon>Rhizopodaceae</taxon>
        <taxon>Rhizopus</taxon>
    </lineage>
</organism>
<feature type="compositionally biased region" description="Basic and acidic residues" evidence="1">
    <location>
        <begin position="93"/>
        <end position="102"/>
    </location>
</feature>
<feature type="compositionally biased region" description="Polar residues" evidence="1">
    <location>
        <begin position="155"/>
        <end position="165"/>
    </location>
</feature>